<name>A0A653FN00_MYCSM</name>
<evidence type="ECO:0000256" key="4">
    <source>
        <dbReference type="ARBA" id="ARBA00022679"/>
    </source>
</evidence>
<keyword evidence="4" id="KW-0808">Transferase</keyword>
<dbReference type="Pfam" id="PF07730">
    <property type="entry name" value="HisKA_3"/>
    <property type="match status" value="1"/>
</dbReference>
<dbReference type="InterPro" id="IPR003594">
    <property type="entry name" value="HATPase_dom"/>
</dbReference>
<dbReference type="InterPro" id="IPR036890">
    <property type="entry name" value="HATPase_C_sf"/>
</dbReference>
<keyword evidence="5" id="KW-0547">Nucleotide-binding</keyword>
<feature type="domain" description="GAF" evidence="9">
    <location>
        <begin position="40"/>
        <end position="185"/>
    </location>
</feature>
<reference evidence="11" key="1">
    <citation type="submission" date="2019-05" db="EMBL/GenBank/DDBJ databases">
        <authorList>
            <person name="Naeem R."/>
            <person name="Antony C."/>
            <person name="Guan Q."/>
        </authorList>
    </citation>
    <scope>NUCLEOTIDE SEQUENCE</scope>
    <source>
        <strain evidence="11">1</strain>
    </source>
</reference>
<evidence type="ECO:0000256" key="6">
    <source>
        <dbReference type="ARBA" id="ARBA00022777"/>
    </source>
</evidence>
<dbReference type="SUPFAM" id="SSF55781">
    <property type="entry name" value="GAF domain-like"/>
    <property type="match status" value="1"/>
</dbReference>
<organism evidence="11">
    <name type="scientific">Mycolicibacterium smegmatis</name>
    <name type="common">Mycobacterium smegmatis</name>
    <dbReference type="NCBI Taxonomy" id="1772"/>
    <lineage>
        <taxon>Bacteria</taxon>
        <taxon>Bacillati</taxon>
        <taxon>Actinomycetota</taxon>
        <taxon>Actinomycetes</taxon>
        <taxon>Mycobacteriales</taxon>
        <taxon>Mycobacteriaceae</taxon>
        <taxon>Mycolicibacterium</taxon>
    </lineage>
</organism>
<comment type="catalytic activity">
    <reaction evidence="1">
        <text>ATP + protein L-histidine = ADP + protein N-phospho-L-histidine.</text>
        <dbReference type="EC" id="2.7.13.3"/>
    </reaction>
</comment>
<sequence>MDPRKSGAVTMADRRRNLRELVETQAALRRLAVLIARDTPPSDVFTAVTGEVRRRYGAATARMVRFESDGTATMVANVGTIGPHVRVGGPWTGYPECGLTQKVWNTGRSARVDDYREVPGGEPYVSEGLVSGVAVPIYVAGRLWGFIAIGSVTGPLPADVERCLAEFTGLTATAIATAQSRAEIRASRTRIVAAFDNARKRLERDLHDGAQQHLVSLALRVAMLSDCPGVSDSIRNQLKELSIGLDTVIGDLRELARGIHPAILSQAGLEPALRALAARSVLPVELRLGVPDRLPTSIESGAYYIAAEALANATKHAHATRVRIEAELGGAMLRVAVIDDGIGGADVRSGTGLLGLHDRAEALGGRLSVLSPTGGGTHIQFDIDCAATNVCCG</sequence>
<protein>
    <recommendedName>
        <fullName evidence="2">histidine kinase</fullName>
        <ecNumber evidence="2">2.7.13.3</ecNumber>
    </recommendedName>
</protein>
<dbReference type="PANTHER" id="PTHR24421:SF10">
    <property type="entry name" value="NITRATE_NITRITE SENSOR PROTEIN NARQ"/>
    <property type="match status" value="1"/>
</dbReference>
<dbReference type="InterPro" id="IPR029016">
    <property type="entry name" value="GAF-like_dom_sf"/>
</dbReference>
<dbReference type="GO" id="GO:0016020">
    <property type="term" value="C:membrane"/>
    <property type="evidence" value="ECO:0007669"/>
    <property type="project" value="InterPro"/>
</dbReference>
<keyword evidence="8" id="KW-0902">Two-component regulatory system</keyword>
<dbReference type="KEGG" id="msh:LI98_17165"/>
<evidence type="ECO:0000259" key="10">
    <source>
        <dbReference type="SMART" id="SM00387"/>
    </source>
</evidence>
<dbReference type="KEGG" id="msn:LI99_17160"/>
<dbReference type="SMART" id="SM00387">
    <property type="entry name" value="HATPase_c"/>
    <property type="match status" value="1"/>
</dbReference>
<dbReference type="CDD" id="cd16917">
    <property type="entry name" value="HATPase_UhpB-NarQ-NarX-like"/>
    <property type="match status" value="1"/>
</dbReference>
<dbReference type="EMBL" id="LR589662">
    <property type="protein sequence ID" value="VTP11090.1"/>
    <property type="molecule type" value="Genomic_DNA"/>
</dbReference>
<dbReference type="SUPFAM" id="SSF55874">
    <property type="entry name" value="ATPase domain of HSP90 chaperone/DNA topoisomerase II/histidine kinase"/>
    <property type="match status" value="1"/>
</dbReference>
<dbReference type="Pfam" id="PF02518">
    <property type="entry name" value="HATPase_c"/>
    <property type="match status" value="1"/>
</dbReference>
<gene>
    <name evidence="11" type="primary">nreB_7</name>
    <name evidence="11" type="ORF">BIN_B_05439</name>
</gene>
<keyword evidence="3" id="KW-0597">Phosphoprotein</keyword>
<evidence type="ECO:0000256" key="7">
    <source>
        <dbReference type="ARBA" id="ARBA00022840"/>
    </source>
</evidence>
<dbReference type="Gene3D" id="1.20.5.1930">
    <property type="match status" value="1"/>
</dbReference>
<dbReference type="AlphaFoldDB" id="A0A653FN00"/>
<dbReference type="GO" id="GO:0046983">
    <property type="term" value="F:protein dimerization activity"/>
    <property type="evidence" value="ECO:0007669"/>
    <property type="project" value="InterPro"/>
</dbReference>
<evidence type="ECO:0000256" key="8">
    <source>
        <dbReference type="ARBA" id="ARBA00023012"/>
    </source>
</evidence>
<dbReference type="EC" id="2.7.13.3" evidence="2"/>
<dbReference type="SMART" id="SM00065">
    <property type="entry name" value="GAF"/>
    <property type="match status" value="1"/>
</dbReference>
<evidence type="ECO:0000256" key="2">
    <source>
        <dbReference type="ARBA" id="ARBA00012438"/>
    </source>
</evidence>
<dbReference type="Gene3D" id="3.30.565.10">
    <property type="entry name" value="Histidine kinase-like ATPase, C-terminal domain"/>
    <property type="match status" value="1"/>
</dbReference>
<dbReference type="PANTHER" id="PTHR24421">
    <property type="entry name" value="NITRATE/NITRITE SENSOR PROTEIN NARX-RELATED"/>
    <property type="match status" value="1"/>
</dbReference>
<keyword evidence="7" id="KW-0067">ATP-binding</keyword>
<feature type="domain" description="Histidine kinase/HSP90-like ATPase" evidence="10">
    <location>
        <begin position="297"/>
        <end position="387"/>
    </location>
</feature>
<dbReference type="InterPro" id="IPR003018">
    <property type="entry name" value="GAF"/>
</dbReference>
<dbReference type="GO" id="GO:0005524">
    <property type="term" value="F:ATP binding"/>
    <property type="evidence" value="ECO:0007669"/>
    <property type="project" value="UniProtKB-KW"/>
</dbReference>
<dbReference type="Pfam" id="PF13185">
    <property type="entry name" value="GAF_2"/>
    <property type="match status" value="1"/>
</dbReference>
<dbReference type="InterPro" id="IPR050482">
    <property type="entry name" value="Sensor_HK_TwoCompSys"/>
</dbReference>
<evidence type="ECO:0000256" key="3">
    <source>
        <dbReference type="ARBA" id="ARBA00022553"/>
    </source>
</evidence>
<dbReference type="GO" id="GO:0000155">
    <property type="term" value="F:phosphorelay sensor kinase activity"/>
    <property type="evidence" value="ECO:0007669"/>
    <property type="project" value="InterPro"/>
</dbReference>
<dbReference type="InterPro" id="IPR011712">
    <property type="entry name" value="Sig_transdc_His_kin_sub3_dim/P"/>
</dbReference>
<evidence type="ECO:0000256" key="1">
    <source>
        <dbReference type="ARBA" id="ARBA00000085"/>
    </source>
</evidence>
<accession>A0A653FN00</accession>
<keyword evidence="6 11" id="KW-0418">Kinase</keyword>
<dbReference type="Gene3D" id="3.30.450.40">
    <property type="match status" value="1"/>
</dbReference>
<proteinExistence type="predicted"/>
<evidence type="ECO:0000259" key="9">
    <source>
        <dbReference type="SMART" id="SM00065"/>
    </source>
</evidence>
<evidence type="ECO:0000256" key="5">
    <source>
        <dbReference type="ARBA" id="ARBA00022741"/>
    </source>
</evidence>
<dbReference type="OMA" id="VRCEGAN"/>
<evidence type="ECO:0000313" key="11">
    <source>
        <dbReference type="EMBL" id="VTP11090.1"/>
    </source>
</evidence>